<dbReference type="Gene3D" id="2.130.10.10">
    <property type="entry name" value="YVTN repeat-like/Quinoprotein amine dehydrogenase"/>
    <property type="match status" value="2"/>
</dbReference>
<protein>
    <submittedName>
        <fullName evidence="4">Glycosyl hydrolase</fullName>
    </submittedName>
</protein>
<dbReference type="AlphaFoldDB" id="A0A4Y8MKK3"/>
<gene>
    <name evidence="4" type="ORF">E2553_39510</name>
</gene>
<sequence length="312" mass="33413">MTLLPKAHSTGVLPEYPLQQARAWVDPGHSVILGATRAETRIVTVGEHGIILLSDDEGRTFRQARVVPTRATLNDVAFVNAREGWAVGHEGIVLHTNDGGETWLRQRVDTTTDQPLFSVAFIDSRHGIAVGLWSLALRTDDGGAHWTNFALPSGPGKNQDRLNLYSVAGTGSQRGLLVTAEQGVVFVSSDAGETWKRQQTGYTGSLWTGLASPSGTYYVAGLRGSVYQSRDSGESWRRCSSSTNSSITRLVADGTKIVGVGLDGTVITSSGGDCIFTVTRSPSRSSFTAAVFDKNGKAVLFSKDGLQESQRN</sequence>
<feature type="domain" description="Photosynthesis system II assembly factor Ycf48/Hcf136-like" evidence="3">
    <location>
        <begin position="67"/>
        <end position="244"/>
    </location>
</feature>
<dbReference type="PANTHER" id="PTHR47199">
    <property type="entry name" value="PHOTOSYSTEM II STABILITY/ASSEMBLY FACTOR HCF136, CHLOROPLASTIC"/>
    <property type="match status" value="1"/>
</dbReference>
<dbReference type="GO" id="GO:0009523">
    <property type="term" value="C:photosystem II"/>
    <property type="evidence" value="ECO:0007669"/>
    <property type="project" value="UniProtKB-KW"/>
</dbReference>
<keyword evidence="4" id="KW-0378">Hydrolase</keyword>
<accession>A0A4Y8MKK3</accession>
<name>A0A4Y8MKK3_9BURK</name>
<dbReference type="Pfam" id="PF14870">
    <property type="entry name" value="PSII_BNR"/>
    <property type="match status" value="1"/>
</dbReference>
<dbReference type="GO" id="GO:0016787">
    <property type="term" value="F:hydrolase activity"/>
    <property type="evidence" value="ECO:0007669"/>
    <property type="project" value="UniProtKB-KW"/>
</dbReference>
<dbReference type="GO" id="GO:0015979">
    <property type="term" value="P:photosynthesis"/>
    <property type="evidence" value="ECO:0007669"/>
    <property type="project" value="UniProtKB-KW"/>
</dbReference>
<dbReference type="InterPro" id="IPR015943">
    <property type="entry name" value="WD40/YVTN_repeat-like_dom_sf"/>
</dbReference>
<dbReference type="SUPFAM" id="SSF110296">
    <property type="entry name" value="Oligoxyloglucan reducing end-specific cellobiohydrolase"/>
    <property type="match status" value="1"/>
</dbReference>
<keyword evidence="2" id="KW-0604">Photosystem II</keyword>
<keyword evidence="1" id="KW-0602">Photosynthesis</keyword>
<dbReference type="PANTHER" id="PTHR47199:SF2">
    <property type="entry name" value="PHOTOSYSTEM II STABILITY_ASSEMBLY FACTOR HCF136, CHLOROPLASTIC"/>
    <property type="match status" value="1"/>
</dbReference>
<organism evidence="4 5">
    <name type="scientific">Paraburkholderia dipogonis</name>
    <dbReference type="NCBI Taxonomy" id="1211383"/>
    <lineage>
        <taxon>Bacteria</taxon>
        <taxon>Pseudomonadati</taxon>
        <taxon>Pseudomonadota</taxon>
        <taxon>Betaproteobacteria</taxon>
        <taxon>Burkholderiales</taxon>
        <taxon>Burkholderiaceae</taxon>
        <taxon>Paraburkholderia</taxon>
    </lineage>
</organism>
<dbReference type="Proteomes" id="UP000297385">
    <property type="component" value="Unassembled WGS sequence"/>
</dbReference>
<evidence type="ECO:0000313" key="4">
    <source>
        <dbReference type="EMBL" id="TFE37938.1"/>
    </source>
</evidence>
<evidence type="ECO:0000259" key="3">
    <source>
        <dbReference type="Pfam" id="PF14870"/>
    </source>
</evidence>
<dbReference type="EMBL" id="SNVI01000005">
    <property type="protein sequence ID" value="TFE37938.1"/>
    <property type="molecule type" value="Genomic_DNA"/>
</dbReference>
<evidence type="ECO:0000313" key="5">
    <source>
        <dbReference type="Proteomes" id="UP000297385"/>
    </source>
</evidence>
<dbReference type="InterPro" id="IPR028203">
    <property type="entry name" value="PSII_CF48-like_dom"/>
</dbReference>
<comment type="caution">
    <text evidence="4">The sequence shown here is derived from an EMBL/GenBank/DDBJ whole genome shotgun (WGS) entry which is preliminary data.</text>
</comment>
<reference evidence="4 5" key="1">
    <citation type="submission" date="2019-03" db="EMBL/GenBank/DDBJ databases">
        <title>Complete Genome Sequence of Paraburkholderia dipogonis ICMP 19430T, a Nitrogen-fixing Symbiont of the South African Invasive Legume Dipogon lignosus in New Zealand.</title>
        <authorList>
            <person name="De Meyer S.E."/>
        </authorList>
    </citation>
    <scope>NUCLEOTIDE SEQUENCE [LARGE SCALE GENOMIC DNA]</scope>
    <source>
        <strain evidence="4 5">ICMP 19430</strain>
    </source>
</reference>
<evidence type="ECO:0000256" key="2">
    <source>
        <dbReference type="ARBA" id="ARBA00023276"/>
    </source>
</evidence>
<evidence type="ECO:0000256" key="1">
    <source>
        <dbReference type="ARBA" id="ARBA00022531"/>
    </source>
</evidence>
<proteinExistence type="predicted"/>